<evidence type="ECO:0000313" key="2">
    <source>
        <dbReference type="EMBL" id="RNA29103.1"/>
    </source>
</evidence>
<feature type="chain" id="PRO_5018134741" evidence="1">
    <location>
        <begin position="28"/>
        <end position="198"/>
    </location>
</feature>
<keyword evidence="1" id="KW-0732">Signal</keyword>
<dbReference type="EMBL" id="REGN01002276">
    <property type="protein sequence ID" value="RNA29103.1"/>
    <property type="molecule type" value="Genomic_DNA"/>
</dbReference>
<feature type="signal peptide" evidence="1">
    <location>
        <begin position="1"/>
        <end position="27"/>
    </location>
</feature>
<dbReference type="AlphaFoldDB" id="A0A3M7RZV2"/>
<protein>
    <submittedName>
        <fullName evidence="2">Uncharacterized protein</fullName>
    </submittedName>
</protein>
<accession>A0A3M7RZV2</accession>
<comment type="caution">
    <text evidence="2">The sequence shown here is derived from an EMBL/GenBank/DDBJ whole genome shotgun (WGS) entry which is preliminary data.</text>
</comment>
<organism evidence="2 3">
    <name type="scientific">Brachionus plicatilis</name>
    <name type="common">Marine rotifer</name>
    <name type="synonym">Brachionus muelleri</name>
    <dbReference type="NCBI Taxonomy" id="10195"/>
    <lineage>
        <taxon>Eukaryota</taxon>
        <taxon>Metazoa</taxon>
        <taxon>Spiralia</taxon>
        <taxon>Gnathifera</taxon>
        <taxon>Rotifera</taxon>
        <taxon>Eurotatoria</taxon>
        <taxon>Monogononta</taxon>
        <taxon>Pseudotrocha</taxon>
        <taxon>Ploima</taxon>
        <taxon>Brachionidae</taxon>
        <taxon>Brachionus</taxon>
    </lineage>
</organism>
<evidence type="ECO:0000256" key="1">
    <source>
        <dbReference type="SAM" id="SignalP"/>
    </source>
</evidence>
<name>A0A3M7RZV2_BRAPC</name>
<reference evidence="2 3" key="1">
    <citation type="journal article" date="2018" name="Sci. Rep.">
        <title>Genomic signatures of local adaptation to the degree of environmental predictability in rotifers.</title>
        <authorList>
            <person name="Franch-Gras L."/>
            <person name="Hahn C."/>
            <person name="Garcia-Roger E.M."/>
            <person name="Carmona M.J."/>
            <person name="Serra M."/>
            <person name="Gomez A."/>
        </authorList>
    </citation>
    <scope>NUCLEOTIDE SEQUENCE [LARGE SCALE GENOMIC DNA]</scope>
    <source>
        <strain evidence="2">HYR1</strain>
    </source>
</reference>
<sequence length="198" mass="23126">MIFFCILPKKLKFFVLYLVVLLQLVAFLDNQGHDTNHKINKNYLTKLADKIPTPEKIHHWDIYPDPLCHCSLFSMKLFLLCSLEASQDYFGRSPMNSLHRFQIPLLTKLLTEETWDQILKINELNANSETFGADILRRIDQLIAINICRQGKLVNLLFPSHNVSRFFKSPIVLGTLLIRFSSKKYGKFSSLFEERSKY</sequence>
<keyword evidence="3" id="KW-1185">Reference proteome</keyword>
<gene>
    <name evidence="2" type="ORF">BpHYR1_009476</name>
</gene>
<dbReference type="Proteomes" id="UP000276133">
    <property type="component" value="Unassembled WGS sequence"/>
</dbReference>
<evidence type="ECO:0000313" key="3">
    <source>
        <dbReference type="Proteomes" id="UP000276133"/>
    </source>
</evidence>
<proteinExistence type="predicted"/>